<keyword evidence="4" id="KW-0547">Nucleotide-binding</keyword>
<accession>A0ABR9ZZN4</accession>
<comment type="similarity">
    <text evidence="2">Belongs to the diacylglycerol/lipid kinase family.</text>
</comment>
<dbReference type="Pfam" id="PF00781">
    <property type="entry name" value="DAGK_cat"/>
    <property type="match status" value="1"/>
</dbReference>
<evidence type="ECO:0000256" key="3">
    <source>
        <dbReference type="ARBA" id="ARBA00022679"/>
    </source>
</evidence>
<dbReference type="NCBIfam" id="TIGR00147">
    <property type="entry name" value="YegS/Rv2252/BmrU family lipid kinase"/>
    <property type="match status" value="1"/>
</dbReference>
<dbReference type="Pfam" id="PF19279">
    <property type="entry name" value="YegS_C"/>
    <property type="match status" value="1"/>
</dbReference>
<dbReference type="Proteomes" id="UP000614200">
    <property type="component" value="Unassembled WGS sequence"/>
</dbReference>
<keyword evidence="8" id="KW-1208">Phospholipid metabolism</keyword>
<evidence type="ECO:0000256" key="8">
    <source>
        <dbReference type="ARBA" id="ARBA00023264"/>
    </source>
</evidence>
<dbReference type="Gene3D" id="2.60.200.40">
    <property type="match status" value="1"/>
</dbReference>
<dbReference type="RefSeq" id="WP_194703685.1">
    <property type="nucleotide sequence ID" value="NZ_JADKNH010000016.1"/>
</dbReference>
<dbReference type="Gene3D" id="3.40.50.10330">
    <property type="entry name" value="Probable inorganic polyphosphate/atp-NAD kinase, domain 1"/>
    <property type="match status" value="1"/>
</dbReference>
<evidence type="ECO:0000313" key="10">
    <source>
        <dbReference type="EMBL" id="MBF4695446.1"/>
    </source>
</evidence>
<reference evidence="10 11" key="1">
    <citation type="submission" date="2020-11" db="EMBL/GenBank/DDBJ databases">
        <title>Fusibacter basophilias sp. nov.</title>
        <authorList>
            <person name="Qiu D."/>
        </authorList>
    </citation>
    <scope>NUCLEOTIDE SEQUENCE [LARGE SCALE GENOMIC DNA]</scope>
    <source>
        <strain evidence="10 11">Q10-2</strain>
    </source>
</reference>
<evidence type="ECO:0000256" key="6">
    <source>
        <dbReference type="ARBA" id="ARBA00022840"/>
    </source>
</evidence>
<gene>
    <name evidence="10" type="ORF">ISU02_20310</name>
</gene>
<dbReference type="InterPro" id="IPR016064">
    <property type="entry name" value="NAD/diacylglycerol_kinase_sf"/>
</dbReference>
<dbReference type="InterPro" id="IPR005218">
    <property type="entry name" value="Diacylglycerol/lipid_kinase"/>
</dbReference>
<comment type="cofactor">
    <cofactor evidence="1">
        <name>Mg(2+)</name>
        <dbReference type="ChEBI" id="CHEBI:18420"/>
    </cofactor>
</comment>
<keyword evidence="11" id="KW-1185">Reference proteome</keyword>
<dbReference type="SUPFAM" id="SSF111331">
    <property type="entry name" value="NAD kinase/diacylglycerol kinase-like"/>
    <property type="match status" value="1"/>
</dbReference>
<evidence type="ECO:0000259" key="9">
    <source>
        <dbReference type="PROSITE" id="PS50146"/>
    </source>
</evidence>
<proteinExistence type="inferred from homology"/>
<protein>
    <submittedName>
        <fullName evidence="10">Diacylglycerol kinase family lipid kinase</fullName>
    </submittedName>
</protein>
<evidence type="ECO:0000256" key="1">
    <source>
        <dbReference type="ARBA" id="ARBA00001946"/>
    </source>
</evidence>
<evidence type="ECO:0000313" key="11">
    <source>
        <dbReference type="Proteomes" id="UP000614200"/>
    </source>
</evidence>
<dbReference type="PANTHER" id="PTHR12358">
    <property type="entry name" value="SPHINGOSINE KINASE"/>
    <property type="match status" value="1"/>
</dbReference>
<dbReference type="SMART" id="SM00046">
    <property type="entry name" value="DAGKc"/>
    <property type="match status" value="1"/>
</dbReference>
<dbReference type="InterPro" id="IPR050187">
    <property type="entry name" value="Lipid_Phosphate_FormReg"/>
</dbReference>
<evidence type="ECO:0000256" key="5">
    <source>
        <dbReference type="ARBA" id="ARBA00022777"/>
    </source>
</evidence>
<comment type="caution">
    <text evidence="10">The sequence shown here is derived from an EMBL/GenBank/DDBJ whole genome shotgun (WGS) entry which is preliminary data.</text>
</comment>
<dbReference type="PANTHER" id="PTHR12358:SF54">
    <property type="entry name" value="SPHINGOSINE KINASE RELATED PROTEIN"/>
    <property type="match status" value="1"/>
</dbReference>
<keyword evidence="7" id="KW-0443">Lipid metabolism</keyword>
<keyword evidence="6" id="KW-0067">ATP-binding</keyword>
<keyword evidence="7" id="KW-0444">Lipid biosynthesis</keyword>
<dbReference type="InterPro" id="IPR045540">
    <property type="entry name" value="YegS/DAGK_C"/>
</dbReference>
<keyword evidence="3" id="KW-0808">Transferase</keyword>
<dbReference type="InterPro" id="IPR001206">
    <property type="entry name" value="Diacylglycerol_kinase_cat_dom"/>
</dbReference>
<evidence type="ECO:0000256" key="7">
    <source>
        <dbReference type="ARBA" id="ARBA00023209"/>
    </source>
</evidence>
<sequence>MVKERNIIFIINPVAGRGKTIELLPTIKEKLDEMKNIKYSIQVSRYKGNITEIVKSYVQKGYDEFVGVGGDGTLSEIINGLDYTITKKFRVGIIPSGTGNDFVRCFDRATDMNSVLSRIRNEETIFVDIGRANQFYFINVCSFGIDGPIIKDTERLKKIIHGPVAYFLSTLKSGLFFKANRVWIKVDDHEVNKPLLLIAVGNGKYIGGGMNVCPEASPQDGEFDICLVNSVSKKVFIKELAKIYKGKLEALKEVKYLKGKEIEISDDKNQYYINADGTLVGKTPVKISIIEKAIEFF</sequence>
<organism evidence="10 11">
    <name type="scientific">Fusibacter ferrireducens</name>
    <dbReference type="NCBI Taxonomy" id="2785058"/>
    <lineage>
        <taxon>Bacteria</taxon>
        <taxon>Bacillati</taxon>
        <taxon>Bacillota</taxon>
        <taxon>Clostridia</taxon>
        <taxon>Eubacteriales</taxon>
        <taxon>Eubacteriales Family XII. Incertae Sedis</taxon>
        <taxon>Fusibacter</taxon>
    </lineage>
</organism>
<feature type="domain" description="DAGKc" evidence="9">
    <location>
        <begin position="2"/>
        <end position="136"/>
    </location>
</feature>
<evidence type="ECO:0000256" key="4">
    <source>
        <dbReference type="ARBA" id="ARBA00022741"/>
    </source>
</evidence>
<dbReference type="EMBL" id="JADKNH010000016">
    <property type="protein sequence ID" value="MBF4695446.1"/>
    <property type="molecule type" value="Genomic_DNA"/>
</dbReference>
<name>A0ABR9ZZN4_9FIRM</name>
<evidence type="ECO:0000256" key="2">
    <source>
        <dbReference type="ARBA" id="ARBA00005983"/>
    </source>
</evidence>
<keyword evidence="5 10" id="KW-0418">Kinase</keyword>
<keyword evidence="7" id="KW-0594">Phospholipid biosynthesis</keyword>
<dbReference type="GO" id="GO:0016301">
    <property type="term" value="F:kinase activity"/>
    <property type="evidence" value="ECO:0007669"/>
    <property type="project" value="UniProtKB-KW"/>
</dbReference>
<dbReference type="PROSITE" id="PS50146">
    <property type="entry name" value="DAGK"/>
    <property type="match status" value="1"/>
</dbReference>
<dbReference type="InterPro" id="IPR017438">
    <property type="entry name" value="ATP-NAD_kinase_N"/>
</dbReference>